<evidence type="ECO:0000256" key="1">
    <source>
        <dbReference type="SAM" id="Phobius"/>
    </source>
</evidence>
<evidence type="ECO:0000313" key="5">
    <source>
        <dbReference type="Proteomes" id="UP000025229"/>
    </source>
</evidence>
<dbReference type="OrthoDB" id="9811720at2"/>
<keyword evidence="5" id="KW-1185">Reference proteome</keyword>
<feature type="transmembrane region" description="Helical" evidence="1">
    <location>
        <begin position="21"/>
        <end position="43"/>
    </location>
</feature>
<keyword evidence="1" id="KW-0812">Transmembrane</keyword>
<dbReference type="Proteomes" id="UP001281130">
    <property type="component" value="Unassembled WGS sequence"/>
</dbReference>
<feature type="transmembrane region" description="Helical" evidence="1">
    <location>
        <begin position="148"/>
        <end position="168"/>
    </location>
</feature>
<dbReference type="EMBL" id="CP007514">
    <property type="protein sequence ID" value="AHY47647.1"/>
    <property type="molecule type" value="Genomic_DNA"/>
</dbReference>
<dbReference type="STRING" id="42256.RradSPS_2364"/>
<feature type="transmembrane region" description="Helical" evidence="1">
    <location>
        <begin position="106"/>
        <end position="128"/>
    </location>
</feature>
<keyword evidence="1" id="KW-0472">Membrane</keyword>
<dbReference type="AlphaFoldDB" id="A0A023X5B7"/>
<sequence length="190" mass="19459">MTGRTDLRQRLVGRLGERWGGALFSFVACLLAVGVCGLAGYAVGQPLVFPSLGPTAYLFFETPLGERASVRNSLIGHGVALLVGAFSVLLFGLWGDPSVLQEGVTLARVGVAAFSVALTGAALLLVRASHPPAGATVLIVSLGLLDSVTQIVSLAAGVVLVTAAGWLVNRACGVPVPLWAARSRADESPT</sequence>
<feature type="domain" description="HPP transmembrane region" evidence="2">
    <location>
        <begin position="20"/>
        <end position="171"/>
    </location>
</feature>
<dbReference type="HOGENOM" id="CLU_102559_0_0_11"/>
<proteinExistence type="predicted"/>
<dbReference type="Proteomes" id="UP000025229">
    <property type="component" value="Chromosome"/>
</dbReference>
<keyword evidence="1" id="KW-1133">Transmembrane helix</keyword>
<dbReference type="Pfam" id="PF04982">
    <property type="entry name" value="TM_HPP"/>
    <property type="match status" value="1"/>
</dbReference>
<name>A0A023X5B7_RUBRA</name>
<evidence type="ECO:0000313" key="4">
    <source>
        <dbReference type="EMBL" id="MDX5895050.1"/>
    </source>
</evidence>
<dbReference type="PROSITE" id="PS51257">
    <property type="entry name" value="PROKAR_LIPOPROTEIN"/>
    <property type="match status" value="1"/>
</dbReference>
<organism evidence="3 5">
    <name type="scientific">Rubrobacter radiotolerans</name>
    <name type="common">Arthrobacter radiotolerans</name>
    <dbReference type="NCBI Taxonomy" id="42256"/>
    <lineage>
        <taxon>Bacteria</taxon>
        <taxon>Bacillati</taxon>
        <taxon>Actinomycetota</taxon>
        <taxon>Rubrobacteria</taxon>
        <taxon>Rubrobacterales</taxon>
        <taxon>Rubrobacteraceae</taxon>
        <taxon>Rubrobacter</taxon>
    </lineage>
</organism>
<gene>
    <name evidence="3" type="ORF">RradSPS_2364</name>
    <name evidence="4" type="ORF">SIL72_13570</name>
</gene>
<dbReference type="eggNOG" id="COG3448">
    <property type="taxonomic scope" value="Bacteria"/>
</dbReference>
<evidence type="ECO:0000259" key="2">
    <source>
        <dbReference type="Pfam" id="PF04982"/>
    </source>
</evidence>
<evidence type="ECO:0000313" key="3">
    <source>
        <dbReference type="EMBL" id="AHY47647.1"/>
    </source>
</evidence>
<dbReference type="RefSeq" id="WP_038682923.1">
    <property type="nucleotide sequence ID" value="NZ_CP007514.1"/>
</dbReference>
<dbReference type="KEGG" id="rrd:RradSPS_2364"/>
<dbReference type="EMBL" id="JAWXXX010000001">
    <property type="protein sequence ID" value="MDX5895050.1"/>
    <property type="molecule type" value="Genomic_DNA"/>
</dbReference>
<reference evidence="4" key="2">
    <citation type="submission" date="2023-11" db="EMBL/GenBank/DDBJ databases">
        <title>MicrobeMod: A computational toolkit for identifying prokaryotic methylation and restriction-modification with nanopore sequencing.</title>
        <authorList>
            <person name="Crits-Christoph A."/>
            <person name="Kang S.C."/>
            <person name="Lee H."/>
            <person name="Ostrov N."/>
        </authorList>
    </citation>
    <scope>NUCLEOTIDE SEQUENCE</scope>
    <source>
        <strain evidence="4">ATCC 51242</strain>
    </source>
</reference>
<accession>A0A023X5B7</accession>
<reference evidence="3" key="1">
    <citation type="submission" date="2014-03" db="EMBL/GenBank/DDBJ databases">
        <title>Complete genome sequence of the Radio-Resistant Rubrobacter radiotolerans RSPS-4.</title>
        <authorList>
            <person name="Egas C.C."/>
            <person name="Barroso C.C."/>
            <person name="Froufe H.J.C."/>
            <person name="Pacheco J.J."/>
            <person name="Albuquerque L.L."/>
            <person name="da Costa M.M.S."/>
        </authorList>
    </citation>
    <scope>NUCLEOTIDE SEQUENCE [LARGE SCALE GENOMIC DNA]</scope>
    <source>
        <strain evidence="3">RSPS-4</strain>
    </source>
</reference>
<protein>
    <submittedName>
        <fullName evidence="3 4">HPP family</fullName>
    </submittedName>
</protein>
<feature type="transmembrane region" description="Helical" evidence="1">
    <location>
        <begin position="74"/>
        <end position="94"/>
    </location>
</feature>
<dbReference type="InterPro" id="IPR058581">
    <property type="entry name" value="TM_HPP"/>
</dbReference>